<proteinExistence type="predicted"/>
<evidence type="ECO:0000313" key="2">
    <source>
        <dbReference type="Proteomes" id="UP000007129"/>
    </source>
</evidence>
<protein>
    <submittedName>
        <fullName evidence="1">Uncharacterized protein</fullName>
    </submittedName>
</protein>
<accession>K2RC61</accession>
<sequence>MQEYLHYRVYSPPQGMWKRLGQKCLERRCRIYLSWRCASHYPQRNPRCTIQGSHSGAVCSRPAGPVVLASPGRQHILRDNHFDAIDTAKRMKRSRIPWNNSHSILPNTFFSRFGRSNNHRFNLHGCAPARYPRWKALEARMHPSMTSDV</sequence>
<evidence type="ECO:0000313" key="1">
    <source>
        <dbReference type="EMBL" id="EKG12148.1"/>
    </source>
</evidence>
<dbReference type="HOGENOM" id="CLU_1750046_0_0_1"/>
<dbReference type="VEuPathDB" id="FungiDB:MPH_10712"/>
<reference evidence="1 2" key="1">
    <citation type="journal article" date="2012" name="BMC Genomics">
        <title>Tools to kill: Genome of one of the most destructive plant pathogenic fungi Macrophomina phaseolina.</title>
        <authorList>
            <person name="Islam M.S."/>
            <person name="Haque M.S."/>
            <person name="Islam M.M."/>
            <person name="Emdad E.M."/>
            <person name="Halim A."/>
            <person name="Hossen Q.M.M."/>
            <person name="Hossain M.Z."/>
            <person name="Ahmed B."/>
            <person name="Rahim S."/>
            <person name="Rahman M.S."/>
            <person name="Alam M.M."/>
            <person name="Hou S."/>
            <person name="Wan X."/>
            <person name="Saito J.A."/>
            <person name="Alam M."/>
        </authorList>
    </citation>
    <scope>NUCLEOTIDE SEQUENCE [LARGE SCALE GENOMIC DNA]</scope>
    <source>
        <strain evidence="1 2">MS6</strain>
    </source>
</reference>
<organism evidence="1 2">
    <name type="scientific">Macrophomina phaseolina (strain MS6)</name>
    <name type="common">Charcoal rot fungus</name>
    <dbReference type="NCBI Taxonomy" id="1126212"/>
    <lineage>
        <taxon>Eukaryota</taxon>
        <taxon>Fungi</taxon>
        <taxon>Dikarya</taxon>
        <taxon>Ascomycota</taxon>
        <taxon>Pezizomycotina</taxon>
        <taxon>Dothideomycetes</taxon>
        <taxon>Dothideomycetes incertae sedis</taxon>
        <taxon>Botryosphaeriales</taxon>
        <taxon>Botryosphaeriaceae</taxon>
        <taxon>Macrophomina</taxon>
    </lineage>
</organism>
<comment type="caution">
    <text evidence="1">The sequence shown here is derived from an EMBL/GenBank/DDBJ whole genome shotgun (WGS) entry which is preliminary data.</text>
</comment>
<dbReference type="EMBL" id="AHHD01000457">
    <property type="protein sequence ID" value="EKG12148.1"/>
    <property type="molecule type" value="Genomic_DNA"/>
</dbReference>
<dbReference type="Proteomes" id="UP000007129">
    <property type="component" value="Unassembled WGS sequence"/>
</dbReference>
<dbReference type="AlphaFoldDB" id="K2RC61"/>
<gene>
    <name evidence="1" type="ORF">MPH_10712</name>
</gene>
<dbReference type="InParanoid" id="K2RC61"/>
<name>K2RC61_MACPH</name>